<proteinExistence type="predicted"/>
<organism evidence="1 2">
    <name type="scientific">Hebeloma cylindrosporum</name>
    <dbReference type="NCBI Taxonomy" id="76867"/>
    <lineage>
        <taxon>Eukaryota</taxon>
        <taxon>Fungi</taxon>
        <taxon>Dikarya</taxon>
        <taxon>Basidiomycota</taxon>
        <taxon>Agaricomycotina</taxon>
        <taxon>Agaricomycetes</taxon>
        <taxon>Agaricomycetidae</taxon>
        <taxon>Agaricales</taxon>
        <taxon>Agaricineae</taxon>
        <taxon>Hymenogastraceae</taxon>
        <taxon>Hebeloma</taxon>
    </lineage>
</organism>
<dbReference type="Proteomes" id="UP000053424">
    <property type="component" value="Unassembled WGS sequence"/>
</dbReference>
<dbReference type="OrthoDB" id="2880421at2759"/>
<evidence type="ECO:0008006" key="3">
    <source>
        <dbReference type="Google" id="ProtNLM"/>
    </source>
</evidence>
<protein>
    <recommendedName>
        <fullName evidence="3">F-box domain-containing protein</fullName>
    </recommendedName>
</protein>
<name>A0A0C2YNR3_HEBCY</name>
<keyword evidence="2" id="KW-1185">Reference proteome</keyword>
<reference evidence="1 2" key="1">
    <citation type="submission" date="2014-04" db="EMBL/GenBank/DDBJ databases">
        <authorList>
            <consortium name="DOE Joint Genome Institute"/>
            <person name="Kuo A."/>
            <person name="Gay G."/>
            <person name="Dore J."/>
            <person name="Kohler A."/>
            <person name="Nagy L.G."/>
            <person name="Floudas D."/>
            <person name="Copeland A."/>
            <person name="Barry K.W."/>
            <person name="Cichocki N."/>
            <person name="Veneault-Fourrey C."/>
            <person name="LaButti K."/>
            <person name="Lindquist E.A."/>
            <person name="Lipzen A."/>
            <person name="Lundell T."/>
            <person name="Morin E."/>
            <person name="Murat C."/>
            <person name="Sun H."/>
            <person name="Tunlid A."/>
            <person name="Henrissat B."/>
            <person name="Grigoriev I.V."/>
            <person name="Hibbett D.S."/>
            <person name="Martin F."/>
            <person name="Nordberg H.P."/>
            <person name="Cantor M.N."/>
            <person name="Hua S.X."/>
        </authorList>
    </citation>
    <scope>NUCLEOTIDE SEQUENCE [LARGE SCALE GENOMIC DNA]</scope>
    <source>
        <strain evidence="2">h7</strain>
    </source>
</reference>
<reference evidence="2" key="2">
    <citation type="submission" date="2015-01" db="EMBL/GenBank/DDBJ databases">
        <title>Evolutionary Origins and Diversification of the Mycorrhizal Mutualists.</title>
        <authorList>
            <consortium name="DOE Joint Genome Institute"/>
            <consortium name="Mycorrhizal Genomics Consortium"/>
            <person name="Kohler A."/>
            <person name="Kuo A."/>
            <person name="Nagy L.G."/>
            <person name="Floudas D."/>
            <person name="Copeland A."/>
            <person name="Barry K.W."/>
            <person name="Cichocki N."/>
            <person name="Veneault-Fourrey C."/>
            <person name="LaButti K."/>
            <person name="Lindquist E.A."/>
            <person name="Lipzen A."/>
            <person name="Lundell T."/>
            <person name="Morin E."/>
            <person name="Murat C."/>
            <person name="Riley R."/>
            <person name="Ohm R."/>
            <person name="Sun H."/>
            <person name="Tunlid A."/>
            <person name="Henrissat B."/>
            <person name="Grigoriev I.V."/>
            <person name="Hibbett D.S."/>
            <person name="Martin F."/>
        </authorList>
    </citation>
    <scope>NUCLEOTIDE SEQUENCE [LARGE SCALE GENOMIC DNA]</scope>
    <source>
        <strain evidence="2">h7</strain>
    </source>
</reference>
<gene>
    <name evidence="1" type="ORF">M413DRAFT_26663</name>
</gene>
<dbReference type="AlphaFoldDB" id="A0A0C2YNR3"/>
<evidence type="ECO:0000313" key="1">
    <source>
        <dbReference type="EMBL" id="KIM42637.1"/>
    </source>
</evidence>
<dbReference type="HOGENOM" id="CLU_616851_0_0_1"/>
<dbReference type="EMBL" id="KN831777">
    <property type="protein sequence ID" value="KIM42637.1"/>
    <property type="molecule type" value="Genomic_DNA"/>
</dbReference>
<accession>A0A0C2YNR3</accession>
<sequence length="444" mass="50930">MSTSTRHCRQMETFPLDIFTHIIEEIDSTQDHETLRSLSTCCHHLSPLCQRRIFRVIAFEISTWPTILSKLSRLDCTLKTSPHIGLYVRSVQMSFQTAMHRRVAPIYELLASILSKVHRLETMHLYWNSQGIGDWSALVSNTMCHQFCAQIHQISQTRNLIHLGIRYITHFPFDLVTTYVKVIDLTEADCYCVDVDIIERSPSVVAMSATDRSESPYPVVRNFSLGRIAWPRILSEIVINERKLLHTPPSVPPFDFTQVKYLSVPWDCENDRVQTEKILGNARMIHSFSLKVNLEVGFEGLSKMIETTALLLTMTTLSVEIGYPFRPGIETLSDPFDSLRKELSSLAPSNALQTLCVRIAFDTTIIDRFSEYCVKPLAKVLTQERFLRLRRARLECNIHLLEFQNAVSFGDVVGTDLSERLEKEFMDYTSIDALKFSCVVRIVD</sequence>
<evidence type="ECO:0000313" key="2">
    <source>
        <dbReference type="Proteomes" id="UP000053424"/>
    </source>
</evidence>